<dbReference type="GO" id="GO:0005975">
    <property type="term" value="P:carbohydrate metabolic process"/>
    <property type="evidence" value="ECO:0007669"/>
    <property type="project" value="InterPro"/>
</dbReference>
<dbReference type="Gene3D" id="2.70.98.50">
    <property type="entry name" value="putative glycoside hydrolase family protein from bacillus halodurans"/>
    <property type="match status" value="1"/>
</dbReference>
<dbReference type="Gene3D" id="1.50.10.10">
    <property type="match status" value="1"/>
</dbReference>
<evidence type="ECO:0008006" key="4">
    <source>
        <dbReference type="Google" id="ProtNLM"/>
    </source>
</evidence>
<proteinExistence type="predicted"/>
<dbReference type="Pfam" id="PF22124">
    <property type="entry name" value="Glyco_hydro_95_cat"/>
    <property type="match status" value="1"/>
</dbReference>
<organism evidence="3">
    <name type="scientific">marine sediment metagenome</name>
    <dbReference type="NCBI Taxonomy" id="412755"/>
    <lineage>
        <taxon>unclassified sequences</taxon>
        <taxon>metagenomes</taxon>
        <taxon>ecological metagenomes</taxon>
    </lineage>
</organism>
<dbReference type="EMBL" id="LAZR01000026">
    <property type="protein sequence ID" value="KKO03459.1"/>
    <property type="molecule type" value="Genomic_DNA"/>
</dbReference>
<evidence type="ECO:0000313" key="3">
    <source>
        <dbReference type="EMBL" id="KKO03459.1"/>
    </source>
</evidence>
<accession>A0A0F9YGC4</accession>
<dbReference type="InterPro" id="IPR008928">
    <property type="entry name" value="6-hairpin_glycosidase_sf"/>
</dbReference>
<evidence type="ECO:0000259" key="1">
    <source>
        <dbReference type="Pfam" id="PF21307"/>
    </source>
</evidence>
<feature type="domain" description="Alpha fucosidase A-like C-terminal" evidence="1">
    <location>
        <begin position="710"/>
        <end position="805"/>
    </location>
</feature>
<dbReference type="GO" id="GO:0004560">
    <property type="term" value="F:alpha-L-fucosidase activity"/>
    <property type="evidence" value="ECO:0007669"/>
    <property type="project" value="TreeGrafter"/>
</dbReference>
<dbReference type="InterPro" id="IPR012341">
    <property type="entry name" value="6hp_glycosidase-like_sf"/>
</dbReference>
<feature type="domain" description="Glycosyl hydrolase family 95 catalytic" evidence="2">
    <location>
        <begin position="393"/>
        <end position="589"/>
    </location>
</feature>
<protein>
    <recommendedName>
        <fullName evidence="4">Glycosyl hydrolase family 95 N-terminal domain-containing protein</fullName>
    </recommendedName>
</protein>
<reference evidence="3" key="1">
    <citation type="journal article" date="2015" name="Nature">
        <title>Complex archaea that bridge the gap between prokaryotes and eukaryotes.</title>
        <authorList>
            <person name="Spang A."/>
            <person name="Saw J.H."/>
            <person name="Jorgensen S.L."/>
            <person name="Zaremba-Niedzwiedzka K."/>
            <person name="Martijn J."/>
            <person name="Lind A.E."/>
            <person name="van Eijk R."/>
            <person name="Schleper C."/>
            <person name="Guy L."/>
            <person name="Ettema T.J."/>
        </authorList>
    </citation>
    <scope>NUCLEOTIDE SEQUENCE</scope>
</reference>
<dbReference type="AlphaFoldDB" id="A0A0F9YGC4"/>
<dbReference type="SUPFAM" id="SSF48208">
    <property type="entry name" value="Six-hairpin glycosidases"/>
    <property type="match status" value="1"/>
</dbReference>
<dbReference type="PANTHER" id="PTHR31084">
    <property type="entry name" value="ALPHA-L-FUCOSIDASE 2"/>
    <property type="match status" value="1"/>
</dbReference>
<comment type="caution">
    <text evidence="3">The sequence shown here is derived from an EMBL/GenBank/DDBJ whole genome shotgun (WGS) entry which is preliminary data.</text>
</comment>
<evidence type="ECO:0000259" key="2">
    <source>
        <dbReference type="Pfam" id="PF22124"/>
    </source>
</evidence>
<dbReference type="InterPro" id="IPR013780">
    <property type="entry name" value="Glyco_hydro_b"/>
</dbReference>
<dbReference type="PANTHER" id="PTHR31084:SF0">
    <property type="entry name" value="ALPHA-L-FUCOSIDASE 2"/>
    <property type="match status" value="1"/>
</dbReference>
<dbReference type="Gene3D" id="2.60.40.1180">
    <property type="entry name" value="Golgi alpha-mannosidase II"/>
    <property type="match status" value="1"/>
</dbReference>
<dbReference type="InterPro" id="IPR054363">
    <property type="entry name" value="GH95_cat"/>
</dbReference>
<dbReference type="InterPro" id="IPR049053">
    <property type="entry name" value="AFCA-like_C"/>
</dbReference>
<dbReference type="Pfam" id="PF21307">
    <property type="entry name" value="Glyco_hydro_95_C"/>
    <property type="match status" value="1"/>
</dbReference>
<gene>
    <name evidence="3" type="ORF">LCGC14_0093830</name>
</gene>
<name>A0A0F9YGC4_9ZZZZ</name>
<sequence>MHTIEVNQLVLEAEEGLLLGNGDLSVSVFQRSGELVWRFGKNDVWDRRFDRSDSPEPAHIEEIAKGIREQGWRGGGYDAGGAGTDAGGTLSEAEQKRVGELMSGTPCYARRPYPCPKPVGELILNIPTDHRGWTISQRVHVEKAELEIEMTWENGFEIRLRCFIPPKPNVLVVDWEVVNWNDDTSMACKTPAWFTLYRWPDPTIRAHAAKHYRRHRYHHFFGSLKTDKCTPLAAPTVEEIDGLSVIQQTFDPDIQFPQGFRYLMAPLVEGTEIKEFNLFEEPGACILLQPDKEARKGSLAVAVPTSSDEGDVEAELARVRADVGDDSAAAFKRWEAANAASAEEFWSRSSVTIEDKILEDVWYASLHTRRCAYRGDVIAPGLALPSTVGDYSFWHGDYHMNYNYQQPFYGDYTANQVDMGDSFFPGMAHMVELGRMLAKKYWNGNRGTFIQVTGYPFPIDDDPYGNGPLARMAYMTGWVTNFYWWRYLYTLDAVWLKEYGYPVIRDTAMFYTDFLAKVEDGSEFDDGKYHAYPSPQGEYLYTGDVKDYFDQAQVIRNARWCLQAAVAAADVLDTDKDLRDQWQDILDNLVVVDDLDELGFDAEAKRQYFYNEPAFIGIDIGKHIPRPGDKPKWLKKPFTSTGGQPWEWMIHLRNRAFDPERDFPALSEWIQQWRAPNGALRAMGTQGLGFIGHYGEAEGVLQPLQETMLQSWDGCIRIFDAWPRDMAGSFTTLRAQGAFLVSASHAAGKVGDITIISEKGARCRVANPWDHAVSVVDSAGNAVESMVEDGKIFCFDTTPGETYALSPTK</sequence>